<dbReference type="EMBL" id="JADXDR010000068">
    <property type="protein sequence ID" value="KAI7841054.1"/>
    <property type="molecule type" value="Genomic_DNA"/>
</dbReference>
<organism evidence="2 3">
    <name type="scientific">Chlorella ohadii</name>
    <dbReference type="NCBI Taxonomy" id="2649997"/>
    <lineage>
        <taxon>Eukaryota</taxon>
        <taxon>Viridiplantae</taxon>
        <taxon>Chlorophyta</taxon>
        <taxon>core chlorophytes</taxon>
        <taxon>Trebouxiophyceae</taxon>
        <taxon>Chlorellales</taxon>
        <taxon>Chlorellaceae</taxon>
        <taxon>Chlorella clade</taxon>
        <taxon>Chlorella</taxon>
    </lineage>
</organism>
<dbReference type="AlphaFoldDB" id="A0AAD5H1U9"/>
<dbReference type="Proteomes" id="UP001205105">
    <property type="component" value="Unassembled WGS sequence"/>
</dbReference>
<evidence type="ECO:0000313" key="3">
    <source>
        <dbReference type="Proteomes" id="UP001205105"/>
    </source>
</evidence>
<keyword evidence="1" id="KW-0472">Membrane</keyword>
<keyword evidence="3" id="KW-1185">Reference proteome</keyword>
<protein>
    <submittedName>
        <fullName evidence="2">Uncharacterized protein</fullName>
    </submittedName>
</protein>
<gene>
    <name evidence="2" type="ORF">COHA_005282</name>
</gene>
<comment type="caution">
    <text evidence="2">The sequence shown here is derived from an EMBL/GenBank/DDBJ whole genome shotgun (WGS) entry which is preliminary data.</text>
</comment>
<name>A0AAD5H1U9_9CHLO</name>
<accession>A0AAD5H1U9</accession>
<feature type="transmembrane region" description="Helical" evidence="1">
    <location>
        <begin position="151"/>
        <end position="171"/>
    </location>
</feature>
<evidence type="ECO:0000256" key="1">
    <source>
        <dbReference type="SAM" id="Phobius"/>
    </source>
</evidence>
<sequence>MQERNLAQQGSQLEVDVTMESGDAESARHLADSVLAVLKSWQASSYSADTQADLAAALQATAARVMEAAASPGSTLGRSGLQPKQLLFHAQEQRQRSSFGGSDEPAACTCMSVQFDENDELYDDLATALRRRYIAVRLALCRFACTHQHTLAFLLVAELALCLAWLLVWAVRGSILPSSDDCDSPTYVARGCPQESQFVVASAADPQWQAEMQQPLLETRASASDSC</sequence>
<proteinExistence type="predicted"/>
<keyword evidence="1" id="KW-0812">Transmembrane</keyword>
<keyword evidence="1" id="KW-1133">Transmembrane helix</keyword>
<evidence type="ECO:0000313" key="2">
    <source>
        <dbReference type="EMBL" id="KAI7841054.1"/>
    </source>
</evidence>
<reference evidence="2" key="1">
    <citation type="submission" date="2020-11" db="EMBL/GenBank/DDBJ databases">
        <title>Chlorella ohadii genome sequencing and assembly.</title>
        <authorList>
            <person name="Murik O."/>
            <person name="Treves H."/>
            <person name="Kedem I."/>
            <person name="Shotland Y."/>
            <person name="Kaplan A."/>
        </authorList>
    </citation>
    <scope>NUCLEOTIDE SEQUENCE</scope>
    <source>
        <strain evidence="2">1</strain>
    </source>
</reference>